<evidence type="ECO:0000256" key="3">
    <source>
        <dbReference type="ARBA" id="ARBA00022729"/>
    </source>
</evidence>
<evidence type="ECO:0000313" key="8">
    <source>
        <dbReference type="EMBL" id="MBT2159676.1"/>
    </source>
</evidence>
<reference evidence="9" key="2">
    <citation type="submission" date="2023-07" db="EMBL/GenBank/DDBJ databases">
        <title>Zobellia barbeyronii sp. nov., a new marine flavobacterium, isolated from green and red algae.</title>
        <authorList>
            <person name="Nedashkovskaya O.I."/>
            <person name="Otstavnykh N."/>
            <person name="Zhukova N."/>
            <person name="Guzev K."/>
            <person name="Chausova V."/>
            <person name="Tekutyeva L."/>
            <person name="Mikhailov V."/>
            <person name="Isaeva M."/>
        </authorList>
    </citation>
    <scope>NUCLEOTIDE SEQUENCE [LARGE SCALE GENOMIC DNA]</scope>
    <source>
        <strain evidence="9">KMM 6746</strain>
    </source>
</reference>
<protein>
    <submittedName>
        <fullName evidence="8">RagB/SusD family nutrient uptake outer membrane protein</fullName>
    </submittedName>
</protein>
<dbReference type="Proteomes" id="UP000740413">
    <property type="component" value="Unassembled WGS sequence"/>
</dbReference>
<dbReference type="InterPro" id="IPR011990">
    <property type="entry name" value="TPR-like_helical_dom_sf"/>
</dbReference>
<accession>A0ABS5W8A4</accession>
<dbReference type="RefSeq" id="WP_214609974.1">
    <property type="nucleotide sequence ID" value="NZ_JACATN010000001.1"/>
</dbReference>
<keyword evidence="5" id="KW-0998">Cell outer membrane</keyword>
<comment type="subcellular location">
    <subcellularLocation>
        <location evidence="1">Cell outer membrane</location>
    </subcellularLocation>
</comment>
<feature type="domain" description="SusD-like N-terminal" evidence="7">
    <location>
        <begin position="21"/>
        <end position="222"/>
    </location>
</feature>
<dbReference type="InterPro" id="IPR033985">
    <property type="entry name" value="SusD-like_N"/>
</dbReference>
<keyword evidence="4" id="KW-0472">Membrane</keyword>
<reference evidence="8 9" key="1">
    <citation type="submission" date="2020-06" db="EMBL/GenBank/DDBJ databases">
        <authorList>
            <person name="Isaeva M.P."/>
            <person name="Chernysheva N.Y."/>
        </authorList>
    </citation>
    <scope>NUCLEOTIDE SEQUENCE [LARGE SCALE GENOMIC DNA]</scope>
    <source>
        <strain evidence="8 9">KMM 6746</strain>
    </source>
</reference>
<organism evidence="8 9">
    <name type="scientific">Zobellia barbeyronii</name>
    <dbReference type="NCBI Taxonomy" id="2748009"/>
    <lineage>
        <taxon>Bacteria</taxon>
        <taxon>Pseudomonadati</taxon>
        <taxon>Bacteroidota</taxon>
        <taxon>Flavobacteriia</taxon>
        <taxon>Flavobacteriales</taxon>
        <taxon>Flavobacteriaceae</taxon>
        <taxon>Zobellia</taxon>
    </lineage>
</organism>
<keyword evidence="9" id="KW-1185">Reference proteome</keyword>
<sequence>MKNKIYFVIVMLAGTLQSCSDYLDEQNPNSLSTDTYWTSLEESESNLTSVYGAMLDNWVLDIEDEFFRTDLAHPGKRTNPTGAYLPWYQQRLLADNAAVGKQWDSKYRVIWRANQVIEGLNGMSPDLKSNERWTEQMAQARFFRGLMHFYLHNIFNDGKIIIRDKIPQESTDYSKKLSTSEEVINFFREDLEYAYQNLPAQFDQKTRVDAGAVATILGTSYLYEGNYEKAMIYFKDVINNGAYGYSLETDVSILFTNTGDFNSESIFEINYSIDHQLEDGNFDEQSFFHRLSRYSAPSGRNVAAGRTIGGQGILLPSAWLTYEYSNEPMDTQDSRNYINGDVTGQLRTIPLRGSQSIAVVNDTLSPYYLFNAPQVTAFDKTSFSYYKKYTNHDIVSAEFDTGTSPWKSGRNIVVNRLSGVYLMYAECLTKTGDINGALSYINQIRQRWGLQLLGVSDGLPHDFDGEVYTESTLMEHLMYKEYPLELSVEGFSTRFIDLRRWGVAQERFSELSMTPFHLNDFSYTDAKGKEALRKQSLLEKGPGKKEFVEYTDAANAWASPNPAYLPIPQSEILNNQEIN</sequence>
<comment type="caution">
    <text evidence="8">The sequence shown here is derived from an EMBL/GenBank/DDBJ whole genome shotgun (WGS) entry which is preliminary data.</text>
</comment>
<name>A0ABS5W8A4_9FLAO</name>
<evidence type="ECO:0000259" key="6">
    <source>
        <dbReference type="Pfam" id="PF07980"/>
    </source>
</evidence>
<dbReference type="InterPro" id="IPR012944">
    <property type="entry name" value="SusD_RagB_dom"/>
</dbReference>
<evidence type="ECO:0000256" key="2">
    <source>
        <dbReference type="ARBA" id="ARBA00006275"/>
    </source>
</evidence>
<evidence type="ECO:0000313" key="9">
    <source>
        <dbReference type="Proteomes" id="UP000740413"/>
    </source>
</evidence>
<evidence type="ECO:0000259" key="7">
    <source>
        <dbReference type="Pfam" id="PF14322"/>
    </source>
</evidence>
<evidence type="ECO:0000256" key="4">
    <source>
        <dbReference type="ARBA" id="ARBA00023136"/>
    </source>
</evidence>
<dbReference type="EMBL" id="JACATN010000001">
    <property type="protein sequence ID" value="MBT2159676.1"/>
    <property type="molecule type" value="Genomic_DNA"/>
</dbReference>
<gene>
    <name evidence="8" type="ORF">HW347_00285</name>
</gene>
<dbReference type="SUPFAM" id="SSF48452">
    <property type="entry name" value="TPR-like"/>
    <property type="match status" value="1"/>
</dbReference>
<dbReference type="Gene3D" id="1.25.40.390">
    <property type="match status" value="1"/>
</dbReference>
<dbReference type="Pfam" id="PF14322">
    <property type="entry name" value="SusD-like_3"/>
    <property type="match status" value="1"/>
</dbReference>
<dbReference type="PROSITE" id="PS51257">
    <property type="entry name" value="PROKAR_LIPOPROTEIN"/>
    <property type="match status" value="1"/>
</dbReference>
<evidence type="ECO:0000256" key="5">
    <source>
        <dbReference type="ARBA" id="ARBA00023237"/>
    </source>
</evidence>
<dbReference type="Pfam" id="PF07980">
    <property type="entry name" value="SusD_RagB"/>
    <property type="match status" value="1"/>
</dbReference>
<comment type="similarity">
    <text evidence="2">Belongs to the SusD family.</text>
</comment>
<proteinExistence type="inferred from homology"/>
<evidence type="ECO:0000256" key="1">
    <source>
        <dbReference type="ARBA" id="ARBA00004442"/>
    </source>
</evidence>
<keyword evidence="3" id="KW-0732">Signal</keyword>
<feature type="domain" description="RagB/SusD" evidence="6">
    <location>
        <begin position="264"/>
        <end position="578"/>
    </location>
</feature>